<gene>
    <name evidence="1" type="ORF">BCY89_27920</name>
</gene>
<organism evidence="1 2">
    <name type="scientific">Sphingobacterium siyangense</name>
    <dbReference type="NCBI Taxonomy" id="459529"/>
    <lineage>
        <taxon>Bacteria</taxon>
        <taxon>Pseudomonadati</taxon>
        <taxon>Bacteroidota</taxon>
        <taxon>Sphingobacteriia</taxon>
        <taxon>Sphingobacteriales</taxon>
        <taxon>Sphingobacteriaceae</taxon>
        <taxon>Sphingobacterium</taxon>
    </lineage>
</organism>
<keyword evidence="2" id="KW-1185">Reference proteome</keyword>
<evidence type="ECO:0000313" key="1">
    <source>
        <dbReference type="EMBL" id="RKF36235.1"/>
    </source>
</evidence>
<dbReference type="EMBL" id="MCAQ01000015">
    <property type="protein sequence ID" value="RKF36235.1"/>
    <property type="molecule type" value="Genomic_DNA"/>
</dbReference>
<dbReference type="Proteomes" id="UP000286402">
    <property type="component" value="Unassembled WGS sequence"/>
</dbReference>
<protein>
    <submittedName>
        <fullName evidence="1">Uncharacterized protein</fullName>
    </submittedName>
</protein>
<dbReference type="RefSeq" id="WP_120334483.1">
    <property type="nucleotide sequence ID" value="NZ_MCAQ01000015.1"/>
</dbReference>
<evidence type="ECO:0000313" key="2">
    <source>
        <dbReference type="Proteomes" id="UP000286402"/>
    </source>
</evidence>
<reference evidence="1 2" key="1">
    <citation type="submission" date="2016-07" db="EMBL/GenBank/DDBJ databases">
        <title>Genome analysis of Sphingobacterium siyangense T12B17.</title>
        <authorList>
            <person name="Xu D."/>
            <person name="Su Y."/>
            <person name="Zheng S."/>
        </authorList>
    </citation>
    <scope>NUCLEOTIDE SEQUENCE [LARGE SCALE GENOMIC DNA]</scope>
    <source>
        <strain evidence="1 2">T12B17</strain>
    </source>
</reference>
<dbReference type="AlphaFoldDB" id="A0A420FTI6"/>
<comment type="caution">
    <text evidence="1">The sequence shown here is derived from an EMBL/GenBank/DDBJ whole genome shotgun (WGS) entry which is preliminary data.</text>
</comment>
<name>A0A420FTI6_9SPHI</name>
<proteinExistence type="predicted"/>
<accession>A0A420FTI6</accession>
<sequence length="186" mass="21945">MFKREMIKQTHFRILEKAEKAVGFHFTYYTKLIEMQKVFEVMLVSLDKYPDNAEGVDAVIPKLQEIAVIISKLQNEYQIDANSIFLYIKSDVINDWYDSKIEELIKCMVQFKAHQSSFDESLAEYRHSVEMISSQQDDIWNKIVESASIMQKDISQILIILKGYIQTSKDIVEEIRKKVPKEYLKY</sequence>